<dbReference type="AlphaFoldDB" id="A0A4V3D8V3"/>
<feature type="transmembrane region" description="Helical" evidence="1">
    <location>
        <begin position="106"/>
        <end position="138"/>
    </location>
</feature>
<accession>A0A4V3D8V3</accession>
<dbReference type="InterPro" id="IPR009936">
    <property type="entry name" value="DUF1468"/>
</dbReference>
<feature type="transmembrane region" description="Helical" evidence="1">
    <location>
        <begin position="150"/>
        <end position="170"/>
    </location>
</feature>
<name>A0A4V3D8V3_9ACTN</name>
<evidence type="ECO:0000256" key="1">
    <source>
        <dbReference type="SAM" id="Phobius"/>
    </source>
</evidence>
<reference evidence="3 4" key="1">
    <citation type="submission" date="2019-03" db="EMBL/GenBank/DDBJ databases">
        <title>Genomic Encyclopedia of Type Strains, Phase IV (KMG-IV): sequencing the most valuable type-strain genomes for metagenomic binning, comparative biology and taxonomic classification.</title>
        <authorList>
            <person name="Goeker M."/>
        </authorList>
    </citation>
    <scope>NUCLEOTIDE SEQUENCE [LARGE SCALE GENOMIC DNA]</scope>
    <source>
        <strain evidence="3 4">DSM 46770</strain>
    </source>
</reference>
<keyword evidence="1" id="KW-0812">Transmembrane</keyword>
<feature type="domain" description="DUF1468" evidence="2">
    <location>
        <begin position="28"/>
        <end position="171"/>
    </location>
</feature>
<evidence type="ECO:0000313" key="4">
    <source>
        <dbReference type="Proteomes" id="UP000295281"/>
    </source>
</evidence>
<dbReference type="Pfam" id="PF07331">
    <property type="entry name" value="TctB"/>
    <property type="match status" value="1"/>
</dbReference>
<dbReference type="RefSeq" id="WP_208113099.1">
    <property type="nucleotide sequence ID" value="NZ_SNYN01000004.1"/>
</dbReference>
<dbReference type="EMBL" id="SNYN01000004">
    <property type="protein sequence ID" value="TDQ53319.1"/>
    <property type="molecule type" value="Genomic_DNA"/>
</dbReference>
<gene>
    <name evidence="3" type="ORF">EV190_104108</name>
</gene>
<protein>
    <submittedName>
        <fullName evidence="3">Putative tricarboxylic transport membrane protein</fullName>
    </submittedName>
</protein>
<proteinExistence type="predicted"/>
<keyword evidence="1" id="KW-0472">Membrane</keyword>
<sequence length="179" mass="18499">MTPAPAPEATRPAPEATRWWTGRAELGVCVFLYVVAALVLADAATLDSGLTQQRGPVGPAAVPVLVGVLLAVVATLLVVDVLRGGTGAAEDGEDVDPDARSDWRTVILLAAAFLVNAAVIDTAGWIVSGALLFWGASFALGSRHWVRDPLLAVGLSLGSYLMFSALGVWLPAGPFEGIL</sequence>
<keyword evidence="1" id="KW-1133">Transmembrane helix</keyword>
<keyword evidence="4" id="KW-1185">Reference proteome</keyword>
<evidence type="ECO:0000259" key="2">
    <source>
        <dbReference type="Pfam" id="PF07331"/>
    </source>
</evidence>
<evidence type="ECO:0000313" key="3">
    <source>
        <dbReference type="EMBL" id="TDQ53319.1"/>
    </source>
</evidence>
<feature type="transmembrane region" description="Helical" evidence="1">
    <location>
        <begin position="57"/>
        <end position="79"/>
    </location>
</feature>
<comment type="caution">
    <text evidence="3">The sequence shown here is derived from an EMBL/GenBank/DDBJ whole genome shotgun (WGS) entry which is preliminary data.</text>
</comment>
<feature type="transmembrane region" description="Helical" evidence="1">
    <location>
        <begin position="24"/>
        <end position="45"/>
    </location>
</feature>
<organism evidence="3 4">
    <name type="scientific">Actinorugispora endophytica</name>
    <dbReference type="NCBI Taxonomy" id="1605990"/>
    <lineage>
        <taxon>Bacteria</taxon>
        <taxon>Bacillati</taxon>
        <taxon>Actinomycetota</taxon>
        <taxon>Actinomycetes</taxon>
        <taxon>Streptosporangiales</taxon>
        <taxon>Nocardiopsidaceae</taxon>
        <taxon>Actinorugispora</taxon>
    </lineage>
</organism>
<dbReference type="Proteomes" id="UP000295281">
    <property type="component" value="Unassembled WGS sequence"/>
</dbReference>